<sequence length="304" mass="34212">MNNSLLTLLQVSEKRYYSSIRDDCPGLLVLPSPHALLSIAVECCDVISGILLCCGDIETNPGPDTAALLQTILDGQNEIKADISEMKHKLSNMETVVSHVTELAKRLEESEKELSSLRASMDNMMRKIDDLQNRSRRNNVVIHGIREVPDETYEQLRTSVVSGVFHEKLGVSVASTERIHRIGRPSTERPRPVIVRFGNYNEKVEVLKNTKKLKDTNFSVHEHFSSNVRNRRKNLWKSAADNRKNGQKVALIFDKLKIDGVMYAWNDVTSERYQVHQPLSNASTYARESASTPTRGSAPPSVQD</sequence>
<organism evidence="3 4">
    <name type="scientific">Amblyomma americanum</name>
    <name type="common">Lone star tick</name>
    <dbReference type="NCBI Taxonomy" id="6943"/>
    <lineage>
        <taxon>Eukaryota</taxon>
        <taxon>Metazoa</taxon>
        <taxon>Ecdysozoa</taxon>
        <taxon>Arthropoda</taxon>
        <taxon>Chelicerata</taxon>
        <taxon>Arachnida</taxon>
        <taxon>Acari</taxon>
        <taxon>Parasitiformes</taxon>
        <taxon>Ixodida</taxon>
        <taxon>Ixodoidea</taxon>
        <taxon>Ixodidae</taxon>
        <taxon>Amblyomminae</taxon>
        <taxon>Amblyomma</taxon>
    </lineage>
</organism>
<accession>A0AAQ4DLP6</accession>
<evidence type="ECO:0000256" key="1">
    <source>
        <dbReference type="SAM" id="Coils"/>
    </source>
</evidence>
<gene>
    <name evidence="3" type="ORF">V5799_034005</name>
</gene>
<dbReference type="Gene3D" id="3.30.70.1820">
    <property type="entry name" value="L1 transposable element, RRM domain"/>
    <property type="match status" value="1"/>
</dbReference>
<evidence type="ECO:0000256" key="2">
    <source>
        <dbReference type="SAM" id="MobiDB-lite"/>
    </source>
</evidence>
<feature type="region of interest" description="Disordered" evidence="2">
    <location>
        <begin position="283"/>
        <end position="304"/>
    </location>
</feature>
<dbReference type="AlphaFoldDB" id="A0AAQ4DLP6"/>
<comment type="caution">
    <text evidence="3">The sequence shown here is derived from an EMBL/GenBank/DDBJ whole genome shotgun (WGS) entry which is preliminary data.</text>
</comment>
<name>A0AAQ4DLP6_AMBAM</name>
<dbReference type="PANTHER" id="PTHR11505">
    <property type="entry name" value="L1 TRANSPOSABLE ELEMENT-RELATED"/>
    <property type="match status" value="1"/>
</dbReference>
<keyword evidence="4" id="KW-1185">Reference proteome</keyword>
<dbReference type="InterPro" id="IPR004244">
    <property type="entry name" value="Transposase_22"/>
</dbReference>
<dbReference type="Proteomes" id="UP001321473">
    <property type="component" value="Unassembled WGS sequence"/>
</dbReference>
<proteinExistence type="predicted"/>
<reference evidence="3 4" key="1">
    <citation type="journal article" date="2023" name="Arcadia Sci">
        <title>De novo assembly of a long-read Amblyomma americanum tick genome.</title>
        <authorList>
            <person name="Chou S."/>
            <person name="Poskanzer K.E."/>
            <person name="Rollins M."/>
            <person name="Thuy-Boun P.S."/>
        </authorList>
    </citation>
    <scope>NUCLEOTIDE SEQUENCE [LARGE SCALE GENOMIC DNA]</scope>
    <source>
        <strain evidence="3">F_SG_1</strain>
        <tissue evidence="3">Salivary glands</tissue>
    </source>
</reference>
<dbReference type="EMBL" id="JARKHS020029353">
    <property type="protein sequence ID" value="KAK8763386.1"/>
    <property type="molecule type" value="Genomic_DNA"/>
</dbReference>
<keyword evidence="1" id="KW-0175">Coiled coil</keyword>
<feature type="coiled-coil region" evidence="1">
    <location>
        <begin position="100"/>
        <end position="134"/>
    </location>
</feature>
<protein>
    <submittedName>
        <fullName evidence="3">Uncharacterized protein</fullName>
    </submittedName>
</protein>
<evidence type="ECO:0000313" key="3">
    <source>
        <dbReference type="EMBL" id="KAK8763386.1"/>
    </source>
</evidence>
<evidence type="ECO:0000313" key="4">
    <source>
        <dbReference type="Proteomes" id="UP001321473"/>
    </source>
</evidence>